<evidence type="ECO:0000313" key="2">
    <source>
        <dbReference type="EMBL" id="KEQ01017.1"/>
    </source>
</evidence>
<dbReference type="InterPro" id="IPR000073">
    <property type="entry name" value="AB_hydrolase_1"/>
</dbReference>
<organism evidence="2 3">
    <name type="scientific">Snodgrassella alvi SCGC AB-598-J21</name>
    <dbReference type="NCBI Taxonomy" id="1385367"/>
    <lineage>
        <taxon>Bacteria</taxon>
        <taxon>Pseudomonadati</taxon>
        <taxon>Pseudomonadota</taxon>
        <taxon>Betaproteobacteria</taxon>
        <taxon>Neisseriales</taxon>
        <taxon>Neisseriaceae</taxon>
        <taxon>Snodgrassella</taxon>
    </lineage>
</organism>
<dbReference type="Gene3D" id="3.40.50.1820">
    <property type="entry name" value="alpha/beta hydrolase"/>
    <property type="match status" value="1"/>
</dbReference>
<dbReference type="GO" id="GO:0016787">
    <property type="term" value="F:hydrolase activity"/>
    <property type="evidence" value="ECO:0007669"/>
    <property type="project" value="UniProtKB-KW"/>
</dbReference>
<dbReference type="GO" id="GO:0016740">
    <property type="term" value="F:transferase activity"/>
    <property type="evidence" value="ECO:0007669"/>
    <property type="project" value="UniProtKB-KW"/>
</dbReference>
<proteinExistence type="predicted"/>
<keyword evidence="2" id="KW-0808">Transferase</keyword>
<protein>
    <submittedName>
        <fullName evidence="2">Putative acetyltransferases and hydrolase with the alpha/beta hydrolase fold</fullName>
    </submittedName>
</protein>
<evidence type="ECO:0000259" key="1">
    <source>
        <dbReference type="Pfam" id="PF00561"/>
    </source>
</evidence>
<accession>A0A074VAX6</accession>
<gene>
    <name evidence="2" type="ORF">SASC598J21_012340</name>
</gene>
<evidence type="ECO:0000313" key="3">
    <source>
        <dbReference type="Proteomes" id="UP000027644"/>
    </source>
</evidence>
<dbReference type="EMBL" id="AVQL01000439">
    <property type="protein sequence ID" value="KEQ01017.1"/>
    <property type="molecule type" value="Genomic_DNA"/>
</dbReference>
<sequence>MINLKKPAKQTTVKTKYPLVLVHGLFGFDRIMGYPYFFNIADSLRKLGCEVFTAAVSATNTTEERGEQLLVEVKDILKKTGAQKVNLIGHSQGAPTSRYVAALHPELVGSVTSVNGVNFGSEIADLMLDILSGKLVGATADLIVESFMKLISLLSTKPLLPQDFEGALKSLSTEGTNAFNKKYPQGLPKTWGGQGKELETNGVYYYSWSGIIKSNVINEGLNTVDPSHAILIALGAFFKKERKQNDGLVGRYATHLGKVIGSDYQMDHLDAINQIAGAHPTKPDPVSIYLDHAARLQSKGL</sequence>
<dbReference type="AlphaFoldDB" id="A0A074VAX6"/>
<dbReference type="Pfam" id="PF00561">
    <property type="entry name" value="Abhydrolase_1"/>
    <property type="match status" value="1"/>
</dbReference>
<name>A0A074VAX6_9NEIS</name>
<reference evidence="2 3" key="1">
    <citation type="journal article" date="2014" name="PLoS Genet.">
        <title>Hidden diversity in honey bee gut symbionts detected by single-cell genomics.</title>
        <authorList>
            <person name="Engel P."/>
            <person name="Stepanauskas R."/>
            <person name="Moran N."/>
        </authorList>
    </citation>
    <scope>NUCLEOTIDE SEQUENCE [LARGE SCALE GENOMIC DNA]</scope>
    <source>
        <strain evidence="2 3">SCGC AB-598-J21</strain>
    </source>
</reference>
<keyword evidence="2" id="KW-0378">Hydrolase</keyword>
<dbReference type="Proteomes" id="UP000027644">
    <property type="component" value="Unassembled WGS sequence"/>
</dbReference>
<dbReference type="SUPFAM" id="SSF53474">
    <property type="entry name" value="alpha/beta-Hydrolases"/>
    <property type="match status" value="1"/>
</dbReference>
<feature type="domain" description="AB hydrolase-1" evidence="1">
    <location>
        <begin position="17"/>
        <end position="214"/>
    </location>
</feature>
<dbReference type="InterPro" id="IPR029058">
    <property type="entry name" value="AB_hydrolase_fold"/>
</dbReference>
<comment type="caution">
    <text evidence="2">The sequence shown here is derived from an EMBL/GenBank/DDBJ whole genome shotgun (WGS) entry which is preliminary data.</text>
</comment>